<proteinExistence type="predicted"/>
<name>A0AC35UFG3_9BILA</name>
<evidence type="ECO:0000313" key="1">
    <source>
        <dbReference type="Proteomes" id="UP000095286"/>
    </source>
</evidence>
<accession>A0AC35UFG3</accession>
<dbReference type="WBParaSite" id="RSKR_0001086350.1">
    <property type="protein sequence ID" value="RSKR_0001086350.1"/>
    <property type="gene ID" value="RSKR_0001086350"/>
</dbReference>
<organism evidence="1 2">
    <name type="scientific">Rhabditophanes sp. KR3021</name>
    <dbReference type="NCBI Taxonomy" id="114890"/>
    <lineage>
        <taxon>Eukaryota</taxon>
        <taxon>Metazoa</taxon>
        <taxon>Ecdysozoa</taxon>
        <taxon>Nematoda</taxon>
        <taxon>Chromadorea</taxon>
        <taxon>Rhabditida</taxon>
        <taxon>Tylenchina</taxon>
        <taxon>Panagrolaimomorpha</taxon>
        <taxon>Strongyloidoidea</taxon>
        <taxon>Alloionematidae</taxon>
        <taxon>Rhabditophanes</taxon>
    </lineage>
</organism>
<dbReference type="Proteomes" id="UP000095286">
    <property type="component" value="Unplaced"/>
</dbReference>
<evidence type="ECO:0000313" key="2">
    <source>
        <dbReference type="WBParaSite" id="RSKR_0001086350.1"/>
    </source>
</evidence>
<protein>
    <submittedName>
        <fullName evidence="2">DUF4773 domain-containing protein</fullName>
    </submittedName>
</protein>
<reference evidence="2" key="1">
    <citation type="submission" date="2016-11" db="UniProtKB">
        <authorList>
            <consortium name="WormBaseParasite"/>
        </authorList>
    </citation>
    <scope>IDENTIFICATION</scope>
    <source>
        <strain evidence="2">KR3021</strain>
    </source>
</reference>
<sequence length="207" mass="22898">MGFWLYALLLTLLANSVYFTCQPISFTPSPNLPAYGISYAVSQLNDYNGDECDIGKQEIILSTEVGFVILFEFTELINLVEGNANVTIFDYQDLTVPLCIIKSDDREQNCTVSFTNKVLFIYQIDHNATDIDNLPLFEVSANSIPSTNVLVTTTSNNFQTTPSACEDILTGSPSCSDLSDLCLDGVFKPLMAKECAKVKFKMLSHIN</sequence>